<gene>
    <name evidence="1" type="ORF">GGX14DRAFT_380137</name>
</gene>
<proteinExistence type="predicted"/>
<organism evidence="1 2">
    <name type="scientific">Mycena pura</name>
    <dbReference type="NCBI Taxonomy" id="153505"/>
    <lineage>
        <taxon>Eukaryota</taxon>
        <taxon>Fungi</taxon>
        <taxon>Dikarya</taxon>
        <taxon>Basidiomycota</taxon>
        <taxon>Agaricomycotina</taxon>
        <taxon>Agaricomycetes</taxon>
        <taxon>Agaricomycetidae</taxon>
        <taxon>Agaricales</taxon>
        <taxon>Marasmiineae</taxon>
        <taxon>Mycenaceae</taxon>
        <taxon>Mycena</taxon>
    </lineage>
</organism>
<reference evidence="1" key="1">
    <citation type="submission" date="2023-03" db="EMBL/GenBank/DDBJ databases">
        <title>Massive genome expansion in bonnet fungi (Mycena s.s.) driven by repeated elements and novel gene families across ecological guilds.</title>
        <authorList>
            <consortium name="Lawrence Berkeley National Laboratory"/>
            <person name="Harder C.B."/>
            <person name="Miyauchi S."/>
            <person name="Viragh M."/>
            <person name="Kuo A."/>
            <person name="Thoen E."/>
            <person name="Andreopoulos B."/>
            <person name="Lu D."/>
            <person name="Skrede I."/>
            <person name="Drula E."/>
            <person name="Henrissat B."/>
            <person name="Morin E."/>
            <person name="Kohler A."/>
            <person name="Barry K."/>
            <person name="LaButti K."/>
            <person name="Morin E."/>
            <person name="Salamov A."/>
            <person name="Lipzen A."/>
            <person name="Mereny Z."/>
            <person name="Hegedus B."/>
            <person name="Baldrian P."/>
            <person name="Stursova M."/>
            <person name="Weitz H."/>
            <person name="Taylor A."/>
            <person name="Grigoriev I.V."/>
            <person name="Nagy L.G."/>
            <person name="Martin F."/>
            <person name="Kauserud H."/>
        </authorList>
    </citation>
    <scope>NUCLEOTIDE SEQUENCE</scope>
    <source>
        <strain evidence="1">9144</strain>
    </source>
</reference>
<evidence type="ECO:0000313" key="1">
    <source>
        <dbReference type="EMBL" id="KAJ7192450.1"/>
    </source>
</evidence>
<protein>
    <submittedName>
        <fullName evidence="1">Uncharacterized protein</fullName>
    </submittedName>
</protein>
<keyword evidence="2" id="KW-1185">Reference proteome</keyword>
<accession>A0AAD6UQC7</accession>
<comment type="caution">
    <text evidence="1">The sequence shown here is derived from an EMBL/GenBank/DDBJ whole genome shotgun (WGS) entry which is preliminary data.</text>
</comment>
<dbReference type="EMBL" id="JARJCW010000120">
    <property type="protein sequence ID" value="KAJ7192450.1"/>
    <property type="molecule type" value="Genomic_DNA"/>
</dbReference>
<sequence>MLNMSRQLGSFAQKMGDYERLIMAIATNDVPRVNALLSTAIRNGASINTITAQLIEAVQGLRSTKGFTNFEHDLSLLIYRLGGHSLLYSLNHALGLPSLRTIGNSAHFVKITPTFGPVTIEEIRMNIKKVILEPRALAGKLEKQGVVFMMDEVAIEEHLDYFPLENKVGGLCQKHSGTTPLTLQTYKSALNIVDKLRAGEVHFGKEMAVVAVRFGDEKNIYPILAYPTCKGETVEDMMALYTFLMDAWEELGEEIFGEIRNFATDGDPLRRKVAYKMFCQEQLPNTHPLFPILCNLRGLNLCTGPKQILQTFDWRHRDIVKCKSRLIIMQPRDSTLVRRPSGMCVDAGRVVNPTFLGQCLLLLQDHDANSVHKLLNPDDPQDVPRAIDLVEAIIAVRNVEVPARDVELVSTKYSVGLLGHVLENFTLPFITPEFSLSDQIRRLSTCAHLLFIHFREYRTQFMSNQLYGDTQCTIKNIVFSVAKQQLQDPDANVNANEDGTDPLEGHFSFMRTAGGHNSAMNYKQGMERNGWACAIQGVYGRWPHLHKESRRRRITRTEQKDHLNSSKWNADLKAINCDLPDSWASGEIEASRILCAYSKLSPDSG</sequence>
<dbReference type="AlphaFoldDB" id="A0AAD6UQC7"/>
<evidence type="ECO:0000313" key="2">
    <source>
        <dbReference type="Proteomes" id="UP001219525"/>
    </source>
</evidence>
<name>A0AAD6UQC7_9AGAR</name>
<dbReference type="Proteomes" id="UP001219525">
    <property type="component" value="Unassembled WGS sequence"/>
</dbReference>